<dbReference type="InterPro" id="IPR001680">
    <property type="entry name" value="WD40_rpt"/>
</dbReference>
<dbReference type="PROSITE" id="PS50082">
    <property type="entry name" value="WD_REPEATS_2"/>
    <property type="match status" value="3"/>
</dbReference>
<protein>
    <recommendedName>
        <fullName evidence="4">CTLH domain-containing protein</fullName>
    </recommendedName>
</protein>
<dbReference type="OrthoDB" id="972532at2759"/>
<dbReference type="PANTHER" id="PTHR22838:SF6">
    <property type="entry name" value="WD REPEAT-CONTAINING PROTEIN 26 HOMOLOG"/>
    <property type="match status" value="1"/>
</dbReference>
<dbReference type="AlphaFoldDB" id="A0A565CWE3"/>
<feature type="repeat" description="WD" evidence="3">
    <location>
        <begin position="500"/>
        <end position="539"/>
    </location>
</feature>
<dbReference type="EMBL" id="CABITT030000008">
    <property type="protein sequence ID" value="VVB17907.1"/>
    <property type="molecule type" value="Genomic_DNA"/>
</dbReference>
<evidence type="ECO:0000256" key="1">
    <source>
        <dbReference type="ARBA" id="ARBA00022574"/>
    </source>
</evidence>
<dbReference type="CDD" id="cd00200">
    <property type="entry name" value="WD40"/>
    <property type="match status" value="1"/>
</dbReference>
<keyword evidence="2" id="KW-0677">Repeat</keyword>
<feature type="domain" description="CTLH" evidence="4">
    <location>
        <begin position="81"/>
        <end position="137"/>
    </location>
</feature>
<dbReference type="InterPro" id="IPR051350">
    <property type="entry name" value="WD_repeat-ST_regulator"/>
</dbReference>
<dbReference type="Proteomes" id="UP000489600">
    <property type="component" value="Unassembled WGS sequence"/>
</dbReference>
<feature type="repeat" description="WD" evidence="3">
    <location>
        <begin position="241"/>
        <end position="274"/>
    </location>
</feature>
<dbReference type="SUPFAM" id="SSF50978">
    <property type="entry name" value="WD40 repeat-like"/>
    <property type="match status" value="1"/>
</dbReference>
<dbReference type="PROSITE" id="PS00678">
    <property type="entry name" value="WD_REPEATS_1"/>
    <property type="match status" value="1"/>
</dbReference>
<organism evidence="5 6">
    <name type="scientific">Arabis nemorensis</name>
    <dbReference type="NCBI Taxonomy" id="586526"/>
    <lineage>
        <taxon>Eukaryota</taxon>
        <taxon>Viridiplantae</taxon>
        <taxon>Streptophyta</taxon>
        <taxon>Embryophyta</taxon>
        <taxon>Tracheophyta</taxon>
        <taxon>Spermatophyta</taxon>
        <taxon>Magnoliopsida</taxon>
        <taxon>eudicotyledons</taxon>
        <taxon>Gunneridae</taxon>
        <taxon>Pentapetalae</taxon>
        <taxon>rosids</taxon>
        <taxon>malvids</taxon>
        <taxon>Brassicales</taxon>
        <taxon>Brassicaceae</taxon>
        <taxon>Arabideae</taxon>
        <taxon>Arabis</taxon>
    </lineage>
</organism>
<evidence type="ECO:0000313" key="5">
    <source>
        <dbReference type="EMBL" id="VVB17907.1"/>
    </source>
</evidence>
<gene>
    <name evidence="5" type="ORF">ANE_LOCUS28351</name>
</gene>
<dbReference type="InterPro" id="IPR006595">
    <property type="entry name" value="CTLH_C"/>
</dbReference>
<dbReference type="PANTHER" id="PTHR22838">
    <property type="entry name" value="WD REPEAT PROTEIN 26-RELATED"/>
    <property type="match status" value="1"/>
</dbReference>
<evidence type="ECO:0000256" key="3">
    <source>
        <dbReference type="PROSITE-ProRule" id="PRU00221"/>
    </source>
</evidence>
<dbReference type="PROSITE" id="PS50896">
    <property type="entry name" value="LISH"/>
    <property type="match status" value="1"/>
</dbReference>
<dbReference type="SMART" id="SM00320">
    <property type="entry name" value="WD40"/>
    <property type="match status" value="7"/>
</dbReference>
<dbReference type="PROSITE" id="PS50294">
    <property type="entry name" value="WD_REPEATS_REGION"/>
    <property type="match status" value="2"/>
</dbReference>
<name>A0A565CWE3_9BRAS</name>
<dbReference type="Gene3D" id="2.130.10.10">
    <property type="entry name" value="YVTN repeat-like/Quinoprotein amine dehydrogenase"/>
    <property type="match status" value="2"/>
</dbReference>
<accession>A0A565CWE3</accession>
<dbReference type="InterPro" id="IPR015943">
    <property type="entry name" value="WD40/YVTN_repeat-like_dom_sf"/>
</dbReference>
<dbReference type="Pfam" id="PF00400">
    <property type="entry name" value="WD40"/>
    <property type="match status" value="4"/>
</dbReference>
<keyword evidence="1 3" id="KW-0853">WD repeat</keyword>
<proteinExistence type="predicted"/>
<evidence type="ECO:0000259" key="4">
    <source>
        <dbReference type="PROSITE" id="PS50897"/>
    </source>
</evidence>
<dbReference type="PROSITE" id="PS50897">
    <property type="entry name" value="CTLH"/>
    <property type="match status" value="1"/>
</dbReference>
<dbReference type="InterPro" id="IPR019775">
    <property type="entry name" value="WD40_repeat_CS"/>
</dbReference>
<comment type="caution">
    <text evidence="5">The sequence shown here is derived from an EMBL/GenBank/DDBJ whole genome shotgun (WGS) entry which is preliminary data.</text>
</comment>
<dbReference type="InterPro" id="IPR006594">
    <property type="entry name" value="LisH"/>
</dbReference>
<evidence type="ECO:0000256" key="2">
    <source>
        <dbReference type="ARBA" id="ARBA00022737"/>
    </source>
</evidence>
<dbReference type="InterPro" id="IPR036322">
    <property type="entry name" value="WD40_repeat_dom_sf"/>
</dbReference>
<sequence>MDERASKRAKTTVAKNPTGLSGQSSVLIPGVNNSLDTIGSKGLVKKFEFIRIITEALISLGFDDIAALLEEKSGIPLLSPIVKQFLKLVEDGEWDKSINALQGFQLQEQKVENAVKFLLLEQKFFEVSKIRNGVDAPEILKEMMRLDVDSKHVHKLAYQLLSPGEYTENVNSRSEIVKKLQDLFPPGVIILERRLECLIERSLEYQVYDCGFHNVPDSELSICYDHDCEDHKIPSETVQTLEEHTDEVRFLKFSHNGRYLASSKDKSAIIWEINAEGKFSLKHKLEGHQNPVVEVLWSPDDRQVITCGENEVIRSWDVDSGAFVCSYHPRNGVGSVSCGWFHDGSGIIGGMADRRIYLWNLKGAEIEHKQGQQALKLSDVAMTTDGKWLVSAGRGISLFDRETNRVEKVIVEEDIITSFSLSNDNRYLLINLIKQKIHLWNILGKPRKISGFVGHGHKTSQFIIRSCFGGYDEDFIASGSEDSKVYIWHRTESKKPCRVLSGHSGAVNCVSWNPMDMHMLASASDDGTIRIWGIDKNLN</sequence>
<evidence type="ECO:0000313" key="6">
    <source>
        <dbReference type="Proteomes" id="UP000489600"/>
    </source>
</evidence>
<dbReference type="Pfam" id="PF23627">
    <property type="entry name" value="LisH_WDR26"/>
    <property type="match status" value="1"/>
</dbReference>
<feature type="repeat" description="WD" evidence="3">
    <location>
        <begin position="285"/>
        <end position="326"/>
    </location>
</feature>
<keyword evidence="6" id="KW-1185">Reference proteome</keyword>
<reference evidence="5" key="1">
    <citation type="submission" date="2019-07" db="EMBL/GenBank/DDBJ databases">
        <authorList>
            <person name="Dittberner H."/>
        </authorList>
    </citation>
    <scope>NUCLEOTIDE SEQUENCE [LARGE SCALE GENOMIC DNA]</scope>
</reference>